<keyword evidence="6" id="KW-0325">Glycoprotein</keyword>
<dbReference type="GO" id="GO:0097363">
    <property type="term" value="F:protein O-acetylglucosaminyltransferase activity"/>
    <property type="evidence" value="ECO:0007669"/>
    <property type="project" value="UniProtKB-EC"/>
</dbReference>
<dbReference type="PANTHER" id="PTHR20961">
    <property type="entry name" value="GLYCOSYLTRANSFERASE"/>
    <property type="match status" value="1"/>
</dbReference>
<dbReference type="EMBL" id="MU032344">
    <property type="protein sequence ID" value="KAF3771449.1"/>
    <property type="molecule type" value="Genomic_DNA"/>
</dbReference>
<proteinExistence type="predicted"/>
<accession>A0A9P4YEW1</accession>
<evidence type="ECO:0000256" key="10">
    <source>
        <dbReference type="ARBA" id="ARBA00049432"/>
    </source>
</evidence>
<keyword evidence="13" id="KW-1185">Reference proteome</keyword>
<dbReference type="Pfam" id="PF04577">
    <property type="entry name" value="Glyco_transf_61"/>
    <property type="match status" value="1"/>
</dbReference>
<comment type="caution">
    <text evidence="12">The sequence shown here is derived from an EMBL/GenBank/DDBJ whole genome shotgun (WGS) entry which is preliminary data.</text>
</comment>
<reference evidence="12" key="1">
    <citation type="journal article" date="2020" name="Phytopathology">
        <title>Genome sequence of the chestnut blight fungus Cryphonectria parasitica EP155: A fundamental resource for an archetypical invasive plant pathogen.</title>
        <authorList>
            <person name="Crouch J.A."/>
            <person name="Dawe A."/>
            <person name="Aerts A."/>
            <person name="Barry K."/>
            <person name="Churchill A.C.L."/>
            <person name="Grimwood J."/>
            <person name="Hillman B."/>
            <person name="Milgroom M.G."/>
            <person name="Pangilinan J."/>
            <person name="Smith M."/>
            <person name="Salamov A."/>
            <person name="Schmutz J."/>
            <person name="Yadav J."/>
            <person name="Grigoriev I.V."/>
            <person name="Nuss D."/>
        </authorList>
    </citation>
    <scope>NUCLEOTIDE SEQUENCE</scope>
    <source>
        <strain evidence="12">EP155</strain>
    </source>
</reference>
<gene>
    <name evidence="12" type="ORF">M406DRAFT_101098</name>
</gene>
<dbReference type="InterPro" id="IPR049625">
    <property type="entry name" value="Glyco_transf_61_cat"/>
</dbReference>
<keyword evidence="2" id="KW-0328">Glycosyltransferase</keyword>
<evidence type="ECO:0000256" key="6">
    <source>
        <dbReference type="ARBA" id="ARBA00023180"/>
    </source>
</evidence>
<comment type="catalytic activity">
    <reaction evidence="10">
        <text>L-threonyl-[protein] + UDP-N-acetyl-alpha-D-glucosamine = 3-O-(N-acetyl-beta-D-glucosaminyl)-L-threonyl-[protein] + UDP + H(+)</text>
        <dbReference type="Rhea" id="RHEA:48908"/>
        <dbReference type="Rhea" id="RHEA-COMP:11060"/>
        <dbReference type="Rhea" id="RHEA-COMP:12252"/>
        <dbReference type="ChEBI" id="CHEBI:15378"/>
        <dbReference type="ChEBI" id="CHEBI:30013"/>
        <dbReference type="ChEBI" id="CHEBI:57705"/>
        <dbReference type="ChEBI" id="CHEBI:58223"/>
        <dbReference type="ChEBI" id="CHEBI:90840"/>
        <dbReference type="EC" id="2.4.1.255"/>
    </reaction>
</comment>
<comment type="catalytic activity">
    <reaction evidence="9">
        <text>L-seryl-[protein] + UDP-N-acetyl-alpha-D-glucosamine = 3-O-(N-acetyl-beta-D-glucosaminyl)-L-seryl-[protein] + UDP + H(+)</text>
        <dbReference type="Rhea" id="RHEA:48904"/>
        <dbReference type="Rhea" id="RHEA-COMP:9863"/>
        <dbReference type="Rhea" id="RHEA-COMP:12251"/>
        <dbReference type="ChEBI" id="CHEBI:15378"/>
        <dbReference type="ChEBI" id="CHEBI:29999"/>
        <dbReference type="ChEBI" id="CHEBI:57705"/>
        <dbReference type="ChEBI" id="CHEBI:58223"/>
        <dbReference type="ChEBI" id="CHEBI:90838"/>
        <dbReference type="EC" id="2.4.1.255"/>
    </reaction>
</comment>
<evidence type="ECO:0000256" key="9">
    <source>
        <dbReference type="ARBA" id="ARBA00048317"/>
    </source>
</evidence>
<evidence type="ECO:0000259" key="11">
    <source>
        <dbReference type="Pfam" id="PF04577"/>
    </source>
</evidence>
<keyword evidence="4" id="KW-0732">Signal</keyword>
<evidence type="ECO:0000313" key="12">
    <source>
        <dbReference type="EMBL" id="KAF3771449.1"/>
    </source>
</evidence>
<evidence type="ECO:0000256" key="5">
    <source>
        <dbReference type="ARBA" id="ARBA00022824"/>
    </source>
</evidence>
<evidence type="ECO:0000256" key="2">
    <source>
        <dbReference type="ARBA" id="ARBA00022676"/>
    </source>
</evidence>
<dbReference type="PANTHER" id="PTHR20961:SF148">
    <property type="entry name" value="EGF DOMAIN-SPECIFIC O-LINKED N-ACETYLGLUCOSAMINE TRANSFERASE"/>
    <property type="match status" value="1"/>
</dbReference>
<dbReference type="GeneID" id="63832072"/>
<dbReference type="OrthoDB" id="529273at2759"/>
<evidence type="ECO:0000256" key="7">
    <source>
        <dbReference type="ARBA" id="ARBA00040944"/>
    </source>
</evidence>
<dbReference type="EC" id="2.4.1.255" evidence="1"/>
<evidence type="ECO:0000313" key="13">
    <source>
        <dbReference type="Proteomes" id="UP000803844"/>
    </source>
</evidence>
<dbReference type="AlphaFoldDB" id="A0A9P4YEW1"/>
<sequence>MDKAIDLRVNKDVDLSPQGDNNKPEKFTVLIKREGELNPWHCLLEILSLSLSMDVLQMSPRDGEQGPAFFTPLDAENTQVVILDERKDGPYFDLWQLFAKKPIVRINELPADDDALAGNVIIPLPGASNPLWQGDWDPNPCAHSDLLRTFSWRVLHHYDIPDTLDGEDKVVVTFIDRREQRRLVDMDRHLAALRNRYKHAVINVVDLAALPFPEQIRLVRNSDVLAGVHGAGLTHGLWMKEHSAMVEILPEVLNHKGFRNFAGALGHDYFSTHGTKPPAVSGSWQHDDVAIEEERFLEVMDLAIKSMYNKGRNNYDVDK</sequence>
<dbReference type="InterPro" id="IPR007657">
    <property type="entry name" value="Glycosyltransferase_61"/>
</dbReference>
<protein>
    <recommendedName>
        <fullName evidence="7">EGF domain-specific O-linked N-acetylglucosamine transferase</fullName>
        <ecNumber evidence="1">2.4.1.255</ecNumber>
    </recommendedName>
    <alternativeName>
        <fullName evidence="8">Extracellular O-linked N-acetylglucosamine transferase</fullName>
    </alternativeName>
</protein>
<evidence type="ECO:0000256" key="3">
    <source>
        <dbReference type="ARBA" id="ARBA00022679"/>
    </source>
</evidence>
<evidence type="ECO:0000256" key="4">
    <source>
        <dbReference type="ARBA" id="ARBA00022729"/>
    </source>
</evidence>
<dbReference type="GO" id="GO:0005788">
    <property type="term" value="C:endoplasmic reticulum lumen"/>
    <property type="evidence" value="ECO:0007669"/>
    <property type="project" value="TreeGrafter"/>
</dbReference>
<evidence type="ECO:0000256" key="1">
    <source>
        <dbReference type="ARBA" id="ARBA00011970"/>
    </source>
</evidence>
<keyword evidence="3" id="KW-0808">Transferase</keyword>
<dbReference type="RefSeq" id="XP_040782410.1">
    <property type="nucleotide sequence ID" value="XM_040914943.1"/>
</dbReference>
<evidence type="ECO:0000256" key="8">
    <source>
        <dbReference type="ARBA" id="ARBA00042574"/>
    </source>
</evidence>
<organism evidence="12 13">
    <name type="scientific">Cryphonectria parasitica (strain ATCC 38755 / EP155)</name>
    <dbReference type="NCBI Taxonomy" id="660469"/>
    <lineage>
        <taxon>Eukaryota</taxon>
        <taxon>Fungi</taxon>
        <taxon>Dikarya</taxon>
        <taxon>Ascomycota</taxon>
        <taxon>Pezizomycotina</taxon>
        <taxon>Sordariomycetes</taxon>
        <taxon>Sordariomycetidae</taxon>
        <taxon>Diaporthales</taxon>
        <taxon>Cryphonectriaceae</taxon>
        <taxon>Cryphonectria-Endothia species complex</taxon>
        <taxon>Cryphonectria</taxon>
    </lineage>
</organism>
<feature type="domain" description="Glycosyltransferase 61 catalytic" evidence="11">
    <location>
        <begin position="137"/>
        <end position="246"/>
    </location>
</feature>
<keyword evidence="5" id="KW-0256">Endoplasmic reticulum</keyword>
<dbReference type="Proteomes" id="UP000803844">
    <property type="component" value="Unassembled WGS sequence"/>
</dbReference>
<name>A0A9P4YEW1_CRYP1</name>